<evidence type="ECO:0000256" key="1">
    <source>
        <dbReference type="SAM" id="MobiDB-lite"/>
    </source>
</evidence>
<dbReference type="EMBL" id="VLJV01000001">
    <property type="protein sequence ID" value="TWH19356.1"/>
    <property type="molecule type" value="Genomic_DNA"/>
</dbReference>
<feature type="region of interest" description="Disordered" evidence="1">
    <location>
        <begin position="16"/>
        <end position="92"/>
    </location>
</feature>
<evidence type="ECO:0000313" key="3">
    <source>
        <dbReference type="Proteomes" id="UP000317303"/>
    </source>
</evidence>
<sequence length="217" mass="22224">MAAVAATATIGLLLTACGGDDTEGSAEPANTTEATSSAAPSSDVAEPIDAGDDEDSGAAPADAGEITEPGTTLSFGETATLPADEDDPEAGTIGVTVTGIEKGDHADLPKKSDGSELDERITPYYLKYTLTNNTGDSSVSSSVYLNGTLDDGGRTGAVLTVMGGIDKCDRGSRPSDWDQPGSTMESCKIQGSALGDVTEVHFDDYDAYKDDPIVWTE</sequence>
<comment type="caution">
    <text evidence="2">The sequence shown here is derived from an EMBL/GenBank/DDBJ whole genome shotgun (WGS) entry which is preliminary data.</text>
</comment>
<protein>
    <submittedName>
        <fullName evidence="2">Uncharacterized protein</fullName>
    </submittedName>
</protein>
<reference evidence="2 3" key="1">
    <citation type="submission" date="2019-07" db="EMBL/GenBank/DDBJ databases">
        <title>R&amp;d 2014.</title>
        <authorList>
            <person name="Klenk H.-P."/>
        </authorList>
    </citation>
    <scope>NUCLEOTIDE SEQUENCE [LARGE SCALE GENOMIC DNA]</scope>
    <source>
        <strain evidence="2 3">DSM 43194</strain>
    </source>
</reference>
<name>A0A660C7P1_9PSEU</name>
<dbReference type="AlphaFoldDB" id="A0A660C7P1"/>
<gene>
    <name evidence="2" type="ORF">JD82_01179</name>
</gene>
<dbReference type="Proteomes" id="UP000317303">
    <property type="component" value="Unassembled WGS sequence"/>
</dbReference>
<organism evidence="2 3">
    <name type="scientific">Prauserella rugosa</name>
    <dbReference type="NCBI Taxonomy" id="43354"/>
    <lineage>
        <taxon>Bacteria</taxon>
        <taxon>Bacillati</taxon>
        <taxon>Actinomycetota</taxon>
        <taxon>Actinomycetes</taxon>
        <taxon>Pseudonocardiales</taxon>
        <taxon>Pseudonocardiaceae</taxon>
        <taxon>Prauserella</taxon>
    </lineage>
</organism>
<accession>A0A660C7P1</accession>
<proteinExistence type="predicted"/>
<keyword evidence="3" id="KW-1185">Reference proteome</keyword>
<evidence type="ECO:0000313" key="2">
    <source>
        <dbReference type="EMBL" id="TWH19356.1"/>
    </source>
</evidence>
<feature type="compositionally biased region" description="Low complexity" evidence="1">
    <location>
        <begin position="16"/>
        <end position="42"/>
    </location>
</feature>